<organism evidence="9 10">
    <name type="scientific">Pelistega ratti</name>
    <dbReference type="NCBI Taxonomy" id="2652177"/>
    <lineage>
        <taxon>Bacteria</taxon>
        <taxon>Pseudomonadati</taxon>
        <taxon>Pseudomonadota</taxon>
        <taxon>Betaproteobacteria</taxon>
        <taxon>Burkholderiales</taxon>
        <taxon>Alcaligenaceae</taxon>
        <taxon>Pelistega</taxon>
    </lineage>
</organism>
<keyword evidence="3" id="KW-0813">Transport</keyword>
<keyword evidence="5 8" id="KW-0812">Transmembrane</keyword>
<dbReference type="InterPro" id="IPR000522">
    <property type="entry name" value="ABC_transptr_permease_BtuC"/>
</dbReference>
<dbReference type="Pfam" id="PF01032">
    <property type="entry name" value="FecCD"/>
    <property type="match status" value="1"/>
</dbReference>
<evidence type="ECO:0000256" key="4">
    <source>
        <dbReference type="ARBA" id="ARBA00022475"/>
    </source>
</evidence>
<feature type="transmembrane region" description="Helical" evidence="8">
    <location>
        <begin position="40"/>
        <end position="63"/>
    </location>
</feature>
<comment type="subcellular location">
    <subcellularLocation>
        <location evidence="1">Cell membrane</location>
        <topology evidence="1">Multi-pass membrane protein</topology>
    </subcellularLocation>
</comment>
<evidence type="ECO:0000313" key="9">
    <source>
        <dbReference type="EMBL" id="NEN75937.1"/>
    </source>
</evidence>
<feature type="transmembrane region" description="Helical" evidence="8">
    <location>
        <begin position="102"/>
        <end position="121"/>
    </location>
</feature>
<keyword evidence="10" id="KW-1185">Reference proteome</keyword>
<dbReference type="PANTHER" id="PTHR30472">
    <property type="entry name" value="FERRIC ENTEROBACTIN TRANSPORT SYSTEM PERMEASE PROTEIN"/>
    <property type="match status" value="1"/>
</dbReference>
<dbReference type="SUPFAM" id="SSF81345">
    <property type="entry name" value="ABC transporter involved in vitamin B12 uptake, BtuC"/>
    <property type="match status" value="1"/>
</dbReference>
<evidence type="ECO:0000256" key="2">
    <source>
        <dbReference type="ARBA" id="ARBA00007935"/>
    </source>
</evidence>
<dbReference type="AlphaFoldDB" id="A0A6L9Y7V9"/>
<accession>A0A6L9Y7V9</accession>
<dbReference type="PANTHER" id="PTHR30472:SF19">
    <property type="entry name" value="PETROBACTIN IMPORT SYSTEM PERMEASE PROTEIN YCLO"/>
    <property type="match status" value="1"/>
</dbReference>
<evidence type="ECO:0000256" key="6">
    <source>
        <dbReference type="ARBA" id="ARBA00022989"/>
    </source>
</evidence>
<dbReference type="GO" id="GO:0005886">
    <property type="term" value="C:plasma membrane"/>
    <property type="evidence" value="ECO:0007669"/>
    <property type="project" value="UniProtKB-SubCell"/>
</dbReference>
<evidence type="ECO:0000256" key="1">
    <source>
        <dbReference type="ARBA" id="ARBA00004651"/>
    </source>
</evidence>
<keyword evidence="7 8" id="KW-0472">Membrane</keyword>
<evidence type="ECO:0000256" key="3">
    <source>
        <dbReference type="ARBA" id="ARBA00022448"/>
    </source>
</evidence>
<keyword evidence="6 8" id="KW-1133">Transmembrane helix</keyword>
<dbReference type="InterPro" id="IPR037294">
    <property type="entry name" value="ABC_BtuC-like"/>
</dbReference>
<dbReference type="EMBL" id="JAAGYR010000011">
    <property type="protein sequence ID" value="NEN75937.1"/>
    <property type="molecule type" value="Genomic_DNA"/>
</dbReference>
<dbReference type="GO" id="GO:0022857">
    <property type="term" value="F:transmembrane transporter activity"/>
    <property type="evidence" value="ECO:0007669"/>
    <property type="project" value="InterPro"/>
</dbReference>
<evidence type="ECO:0000256" key="8">
    <source>
        <dbReference type="SAM" id="Phobius"/>
    </source>
</evidence>
<proteinExistence type="inferred from homology"/>
<dbReference type="GO" id="GO:0033214">
    <property type="term" value="P:siderophore-iron import into cell"/>
    <property type="evidence" value="ECO:0007669"/>
    <property type="project" value="TreeGrafter"/>
</dbReference>
<reference evidence="9 10" key="1">
    <citation type="submission" date="2020-02" db="EMBL/GenBank/DDBJ databases">
        <title>Pelistega sp. NLN82 were isolated from wild rodents of the Hainan Island.</title>
        <authorList>
            <person name="Niu N."/>
            <person name="Zhou J."/>
        </authorList>
    </citation>
    <scope>NUCLEOTIDE SEQUENCE [LARGE SCALE GENOMIC DNA]</scope>
    <source>
        <strain evidence="9 10">NLN82</strain>
    </source>
</reference>
<protein>
    <submittedName>
        <fullName evidence="9">Iron chelate uptake ABC transporter family permease subunit</fullName>
    </submittedName>
</protein>
<feature type="transmembrane region" description="Helical" evidence="8">
    <location>
        <begin position="219"/>
        <end position="242"/>
    </location>
</feature>
<comment type="caution">
    <text evidence="9">The sequence shown here is derived from an EMBL/GenBank/DDBJ whole genome shotgun (WGS) entry which is preliminary data.</text>
</comment>
<feature type="transmembrane region" description="Helical" evidence="8">
    <location>
        <begin position="128"/>
        <end position="145"/>
    </location>
</feature>
<feature type="transmembrane region" description="Helical" evidence="8">
    <location>
        <begin position="176"/>
        <end position="198"/>
    </location>
</feature>
<dbReference type="CDD" id="cd06550">
    <property type="entry name" value="TM_ABC_iron-siderophores_like"/>
    <property type="match status" value="1"/>
</dbReference>
<sequence length="314" mass="34832">MLKNKLFLLSGVLLGAIVLFMTLGANGQWAFILPFRGGKLFALLIVAYAVSVSTLLFQTITANRILTPYIMGFDTLYLLIQTLLIFILGAIAYSTLNIGFKFSIEVVLMLGASMVLFTSLFSKAHEDLYRMILTGVILGVLFRSINTFLQRMIDPEEYSVVQSVSFAQFNLIKTDLLPYSAVIIIVVSLLIWHSRYELDVIALGRDQAINLGINFKKRILFFLFLIAVLVAVSTALVGPITFLGLLVSGLTYEYFKTDRHSVLIPASFLIGAITLVLGQVIFEHFLGMKGVLSVVIEFIGGVAFILLLLRRKSL</sequence>
<comment type="similarity">
    <text evidence="2">Belongs to the binding-protein-dependent transport system permease family. FecCD subfamily.</text>
</comment>
<evidence type="ECO:0000313" key="10">
    <source>
        <dbReference type="Proteomes" id="UP000477651"/>
    </source>
</evidence>
<evidence type="ECO:0000256" key="7">
    <source>
        <dbReference type="ARBA" id="ARBA00023136"/>
    </source>
</evidence>
<feature type="transmembrane region" description="Helical" evidence="8">
    <location>
        <begin position="262"/>
        <end position="282"/>
    </location>
</feature>
<dbReference type="Gene3D" id="1.10.3470.10">
    <property type="entry name" value="ABC transporter involved in vitamin B12 uptake, BtuC"/>
    <property type="match status" value="1"/>
</dbReference>
<keyword evidence="4" id="KW-1003">Cell membrane</keyword>
<gene>
    <name evidence="9" type="ORF">F9B74_06320</name>
</gene>
<feature type="transmembrane region" description="Helical" evidence="8">
    <location>
        <begin position="291"/>
        <end position="309"/>
    </location>
</feature>
<dbReference type="RefSeq" id="WP_163764500.1">
    <property type="nucleotide sequence ID" value="NZ_JAAGYR010000011.1"/>
</dbReference>
<evidence type="ECO:0000256" key="5">
    <source>
        <dbReference type="ARBA" id="ARBA00022692"/>
    </source>
</evidence>
<feature type="transmembrane region" description="Helical" evidence="8">
    <location>
        <begin position="75"/>
        <end position="96"/>
    </location>
</feature>
<name>A0A6L9Y7V9_9BURK</name>
<dbReference type="Proteomes" id="UP000477651">
    <property type="component" value="Unassembled WGS sequence"/>
</dbReference>